<evidence type="ECO:0000313" key="3">
    <source>
        <dbReference type="Proteomes" id="UP000008701"/>
    </source>
</evidence>
<dbReference type="Proteomes" id="UP000008701">
    <property type="component" value="Chromosome"/>
</dbReference>
<sequence>MSWASDGNGISEKLSGKRLFFQRRCNLQRTQLTGCAGEGLAPGISITYKNISFFRCFVNVVFLFMVAGGVLEGSTQPVRPK</sequence>
<keyword evidence="1" id="KW-0812">Transmembrane</keyword>
<keyword evidence="3" id="KW-1185">Reference proteome</keyword>
<accession>A1BG65</accession>
<organism evidence="2 3">
    <name type="scientific">Chlorobium phaeobacteroides (strain DSM 266 / SMG 266 / 2430)</name>
    <dbReference type="NCBI Taxonomy" id="290317"/>
    <lineage>
        <taxon>Bacteria</taxon>
        <taxon>Pseudomonadati</taxon>
        <taxon>Chlorobiota</taxon>
        <taxon>Chlorobiia</taxon>
        <taxon>Chlorobiales</taxon>
        <taxon>Chlorobiaceae</taxon>
        <taxon>Chlorobium/Pelodictyon group</taxon>
        <taxon>Chlorobium</taxon>
    </lineage>
</organism>
<gene>
    <name evidence="2" type="ordered locus">Cpha266_1361</name>
</gene>
<proteinExistence type="predicted"/>
<dbReference type="KEGG" id="cph:Cpha266_1361"/>
<reference evidence="2 3" key="1">
    <citation type="submission" date="2006-12" db="EMBL/GenBank/DDBJ databases">
        <title>Complete sequence of Chlorobium phaeobacteroides DSM 266.</title>
        <authorList>
            <consortium name="US DOE Joint Genome Institute"/>
            <person name="Copeland A."/>
            <person name="Lucas S."/>
            <person name="Lapidus A."/>
            <person name="Barry K."/>
            <person name="Detter J.C."/>
            <person name="Glavina del Rio T."/>
            <person name="Hammon N."/>
            <person name="Israni S."/>
            <person name="Pitluck S."/>
            <person name="Goltsman E."/>
            <person name="Schmutz J."/>
            <person name="Larimer F."/>
            <person name="Land M."/>
            <person name="Hauser L."/>
            <person name="Mikhailova N."/>
            <person name="Li T."/>
            <person name="Overmann J."/>
            <person name="Bryant D.A."/>
            <person name="Richardson P."/>
        </authorList>
    </citation>
    <scope>NUCLEOTIDE SEQUENCE [LARGE SCALE GENOMIC DNA]</scope>
    <source>
        <strain evidence="2 3">DSM 266</strain>
    </source>
</reference>
<name>A1BG65_CHLPD</name>
<protein>
    <submittedName>
        <fullName evidence="2">Uncharacterized protein</fullName>
    </submittedName>
</protein>
<dbReference type="AlphaFoldDB" id="A1BG65"/>
<dbReference type="HOGENOM" id="CLU_2567629_0_0_10"/>
<keyword evidence="1" id="KW-1133">Transmembrane helix</keyword>
<evidence type="ECO:0000256" key="1">
    <source>
        <dbReference type="SAM" id="Phobius"/>
    </source>
</evidence>
<feature type="transmembrane region" description="Helical" evidence="1">
    <location>
        <begin position="52"/>
        <end position="71"/>
    </location>
</feature>
<evidence type="ECO:0000313" key="2">
    <source>
        <dbReference type="EMBL" id="ABL65392.1"/>
    </source>
</evidence>
<keyword evidence="1" id="KW-0472">Membrane</keyword>
<dbReference type="EMBL" id="CP000492">
    <property type="protein sequence ID" value="ABL65392.1"/>
    <property type="molecule type" value="Genomic_DNA"/>
</dbReference>